<dbReference type="PANTHER" id="PTHR23179:SF27">
    <property type="entry name" value="RHO GTPASE ACTIVATING PROTEIN AT 71E, ISOFORM D"/>
    <property type="match status" value="1"/>
</dbReference>
<evidence type="ECO:0000313" key="3">
    <source>
        <dbReference type="Proteomes" id="UP000055024"/>
    </source>
</evidence>
<feature type="domain" description="Rho-GAP" evidence="1">
    <location>
        <begin position="46"/>
        <end position="236"/>
    </location>
</feature>
<keyword evidence="3" id="KW-1185">Reference proteome</keyword>
<dbReference type="GO" id="GO:0007165">
    <property type="term" value="P:signal transduction"/>
    <property type="evidence" value="ECO:0007669"/>
    <property type="project" value="InterPro"/>
</dbReference>
<comment type="caution">
    <text evidence="2">The sequence shown here is derived from an EMBL/GenBank/DDBJ whole genome shotgun (WGS) entry which is preliminary data.</text>
</comment>
<evidence type="ECO:0000313" key="2">
    <source>
        <dbReference type="EMBL" id="KRZ12701.1"/>
    </source>
</evidence>
<dbReference type="AlphaFoldDB" id="A0A0V1HQ56"/>
<dbReference type="PROSITE" id="PS50238">
    <property type="entry name" value="RHOGAP"/>
    <property type="match status" value="1"/>
</dbReference>
<dbReference type="PANTHER" id="PTHR23179">
    <property type="entry name" value="T-CELL ACTIVATION RHO GTPASE ACTIVATING PROTEIN-RELATED"/>
    <property type="match status" value="1"/>
</dbReference>
<dbReference type="STRING" id="268475.A0A0V1HQ56"/>
<feature type="non-terminal residue" evidence="2">
    <location>
        <position position="1"/>
    </location>
</feature>
<name>A0A0V1HQ56_9BILA</name>
<organism evidence="2 3">
    <name type="scientific">Trichinella zimbabwensis</name>
    <dbReference type="NCBI Taxonomy" id="268475"/>
    <lineage>
        <taxon>Eukaryota</taxon>
        <taxon>Metazoa</taxon>
        <taxon>Ecdysozoa</taxon>
        <taxon>Nematoda</taxon>
        <taxon>Enoplea</taxon>
        <taxon>Dorylaimia</taxon>
        <taxon>Trichinellida</taxon>
        <taxon>Trichinellidae</taxon>
        <taxon>Trichinella</taxon>
    </lineage>
</organism>
<dbReference type="GO" id="GO:0005096">
    <property type="term" value="F:GTPase activator activity"/>
    <property type="evidence" value="ECO:0007669"/>
    <property type="project" value="TreeGrafter"/>
</dbReference>
<accession>A0A0V1HQ56</accession>
<dbReference type="FunFam" id="1.10.555.10:FF:000032">
    <property type="entry name" value="Uncharacterized protein, isoform E"/>
    <property type="match status" value="1"/>
</dbReference>
<dbReference type="SMART" id="SM00324">
    <property type="entry name" value="RhoGAP"/>
    <property type="match status" value="1"/>
</dbReference>
<dbReference type="EMBL" id="JYDP01000038">
    <property type="protein sequence ID" value="KRZ12701.1"/>
    <property type="molecule type" value="Genomic_DNA"/>
</dbReference>
<dbReference type="Pfam" id="PF00620">
    <property type="entry name" value="RhoGAP"/>
    <property type="match status" value="1"/>
</dbReference>
<evidence type="ECO:0000259" key="1">
    <source>
        <dbReference type="PROSITE" id="PS50238"/>
    </source>
</evidence>
<dbReference type="CDD" id="cd00159">
    <property type="entry name" value="RhoGAP"/>
    <property type="match status" value="1"/>
</dbReference>
<sequence length="525" mass="58455">LNAYFCMLAVNGASASGSSPVMVQCFTSDESRAPFIRRIEKVKFGVPASEAFSHDIPATLLVLLLRVNKLGPLKKDIWRAPGNQAHVRKLIHIMQHGRLVNIDNFSVYTAASVIKKFLSKLSGGIFGVENEERLFESLEIQDTHKRREAVCRVLSSLSVPCQHLLVLLFGTFRLITDAADSSGTRMNPEVIGLSVAPSLFHTCIHDGQRARVEDVIRFRMASRVVTFVVEHFGFSNLFPRENYEFYARITGRTLRVEANWHFSFHYPSNLVESNTVDTVQSTEGTTPADFAPVVMVIRSSGVDRKPAAFFLHDSPALGVGLCRSQSSPAKFYLGCFGELSGSLNNLRLPERAKNWKTGEDDTKLWNSISCAYSQPDVATTSQSVESSHDYDCLRSLNLACNAVSLDELKELNQLAAVAKSPSYLEWVHERQTLRMQTRSEWFLSPMISTGEKINGGFCSRSIDAAMNKALLARRNSRNRSDLARRRSFRTPHHVRQSSASSIFTCSNAADCCTSANLPADFKLPM</sequence>
<dbReference type="OrthoDB" id="9994905at2759"/>
<dbReference type="Proteomes" id="UP000055024">
    <property type="component" value="Unassembled WGS sequence"/>
</dbReference>
<protein>
    <recommendedName>
        <fullName evidence="1">Rho-GAP domain-containing protein</fullName>
    </recommendedName>
</protein>
<dbReference type="EMBL" id="JYDP01000038">
    <property type="protein sequence ID" value="KRZ12702.1"/>
    <property type="molecule type" value="Genomic_DNA"/>
</dbReference>
<dbReference type="Gene3D" id="1.10.555.10">
    <property type="entry name" value="Rho GTPase activation protein"/>
    <property type="match status" value="1"/>
</dbReference>
<dbReference type="SUPFAM" id="SSF48350">
    <property type="entry name" value="GTPase activation domain, GAP"/>
    <property type="match status" value="1"/>
</dbReference>
<proteinExistence type="predicted"/>
<dbReference type="InterPro" id="IPR000198">
    <property type="entry name" value="RhoGAP_dom"/>
</dbReference>
<dbReference type="InterPro" id="IPR008936">
    <property type="entry name" value="Rho_GTPase_activation_prot"/>
</dbReference>
<reference evidence="2 3" key="1">
    <citation type="submission" date="2015-01" db="EMBL/GenBank/DDBJ databases">
        <title>Evolution of Trichinella species and genotypes.</title>
        <authorList>
            <person name="Korhonen P.K."/>
            <person name="Edoardo P."/>
            <person name="Giuseppe L.R."/>
            <person name="Gasser R.B."/>
        </authorList>
    </citation>
    <scope>NUCLEOTIDE SEQUENCE [LARGE SCALE GENOMIC DNA]</scope>
    <source>
        <strain evidence="2">ISS1029</strain>
    </source>
</reference>
<gene>
    <name evidence="2" type="ORF">T11_15771</name>
</gene>